<dbReference type="InterPro" id="IPR028889">
    <property type="entry name" value="USP"/>
</dbReference>
<dbReference type="GO" id="GO:0006508">
    <property type="term" value="P:proteolysis"/>
    <property type="evidence" value="ECO:0007669"/>
    <property type="project" value="UniProtKB-KW"/>
</dbReference>
<evidence type="ECO:0000256" key="7">
    <source>
        <dbReference type="RuleBase" id="RU366025"/>
    </source>
</evidence>
<evidence type="ECO:0000256" key="6">
    <source>
        <dbReference type="ARBA" id="ARBA00022807"/>
    </source>
</evidence>
<feature type="compositionally biased region" description="Pro residues" evidence="8">
    <location>
        <begin position="109"/>
        <end position="121"/>
    </location>
</feature>
<feature type="compositionally biased region" description="Pro residues" evidence="8">
    <location>
        <begin position="527"/>
        <end position="545"/>
    </location>
</feature>
<accession>A0A1X2HMG4</accession>
<evidence type="ECO:0000256" key="2">
    <source>
        <dbReference type="ARBA" id="ARBA00009085"/>
    </source>
</evidence>
<evidence type="ECO:0000256" key="3">
    <source>
        <dbReference type="ARBA" id="ARBA00022670"/>
    </source>
</evidence>
<comment type="similarity">
    <text evidence="2 7">Belongs to the peptidase C19 family.</text>
</comment>
<dbReference type="EC" id="3.4.19.12" evidence="7"/>
<feature type="region of interest" description="Disordered" evidence="8">
    <location>
        <begin position="102"/>
        <end position="191"/>
    </location>
</feature>
<dbReference type="InterPro" id="IPR050185">
    <property type="entry name" value="Ub_carboxyl-term_hydrolase"/>
</dbReference>
<dbReference type="PANTHER" id="PTHR21646">
    <property type="entry name" value="UBIQUITIN CARBOXYL-TERMINAL HYDROLASE"/>
    <property type="match status" value="1"/>
</dbReference>
<name>A0A1X2HMG4_SYNRA</name>
<feature type="compositionally biased region" description="Polar residues" evidence="8">
    <location>
        <begin position="408"/>
        <end position="423"/>
    </location>
</feature>
<evidence type="ECO:0000256" key="4">
    <source>
        <dbReference type="ARBA" id="ARBA00022786"/>
    </source>
</evidence>
<dbReference type="Gene3D" id="3.90.70.10">
    <property type="entry name" value="Cysteine proteinases"/>
    <property type="match status" value="1"/>
</dbReference>
<comment type="catalytic activity">
    <reaction evidence="1 7">
        <text>Thiol-dependent hydrolysis of ester, thioester, amide, peptide and isopeptide bonds formed by the C-terminal Gly of ubiquitin (a 76-residue protein attached to proteins as an intracellular targeting signal).</text>
        <dbReference type="EC" id="3.4.19.12"/>
    </reaction>
</comment>
<dbReference type="PROSITE" id="PS50235">
    <property type="entry name" value="USP_3"/>
    <property type="match status" value="1"/>
</dbReference>
<dbReference type="InterPro" id="IPR018200">
    <property type="entry name" value="USP_CS"/>
</dbReference>
<dbReference type="OMA" id="PFVHTYE"/>
<dbReference type="InterPro" id="IPR001394">
    <property type="entry name" value="Peptidase_C19_UCH"/>
</dbReference>
<dbReference type="Proteomes" id="UP000242180">
    <property type="component" value="Unassembled WGS sequence"/>
</dbReference>
<feature type="compositionally biased region" description="Basic and acidic residues" evidence="8">
    <location>
        <begin position="344"/>
        <end position="356"/>
    </location>
</feature>
<dbReference type="PROSITE" id="PS00973">
    <property type="entry name" value="USP_2"/>
    <property type="match status" value="1"/>
</dbReference>
<keyword evidence="6 7" id="KW-0788">Thiol protease</keyword>
<reference evidence="10 11" key="1">
    <citation type="submission" date="2016-07" db="EMBL/GenBank/DDBJ databases">
        <title>Pervasive Adenine N6-methylation of Active Genes in Fungi.</title>
        <authorList>
            <consortium name="DOE Joint Genome Institute"/>
            <person name="Mondo S.J."/>
            <person name="Dannebaum R.O."/>
            <person name="Kuo R.C."/>
            <person name="Labutti K."/>
            <person name="Haridas S."/>
            <person name="Kuo A."/>
            <person name="Salamov A."/>
            <person name="Ahrendt S.R."/>
            <person name="Lipzen A."/>
            <person name="Sullivan W."/>
            <person name="Andreopoulos W.B."/>
            <person name="Clum A."/>
            <person name="Lindquist E."/>
            <person name="Daum C."/>
            <person name="Ramamoorthy G.K."/>
            <person name="Gryganskyi A."/>
            <person name="Culley D."/>
            <person name="Magnuson J.K."/>
            <person name="James T.Y."/>
            <person name="O'Malley M.A."/>
            <person name="Stajich J.E."/>
            <person name="Spatafora J.W."/>
            <person name="Visel A."/>
            <person name="Grigoriev I.V."/>
        </authorList>
    </citation>
    <scope>NUCLEOTIDE SEQUENCE [LARGE SCALE GENOMIC DNA]</scope>
    <source>
        <strain evidence="10 11">NRRL 2496</strain>
    </source>
</reference>
<evidence type="ECO:0000313" key="10">
    <source>
        <dbReference type="EMBL" id="ORZ00519.1"/>
    </source>
</evidence>
<dbReference type="STRING" id="13706.A0A1X2HMG4"/>
<feature type="compositionally biased region" description="Low complexity" evidence="8">
    <location>
        <begin position="460"/>
        <end position="477"/>
    </location>
</feature>
<dbReference type="Pfam" id="PF00443">
    <property type="entry name" value="UCH"/>
    <property type="match status" value="1"/>
</dbReference>
<dbReference type="GO" id="GO:0004843">
    <property type="term" value="F:cysteine-type deubiquitinase activity"/>
    <property type="evidence" value="ECO:0007669"/>
    <property type="project" value="UniProtKB-UniRule"/>
</dbReference>
<dbReference type="CDD" id="cd02674">
    <property type="entry name" value="Peptidase_C19R"/>
    <property type="match status" value="1"/>
</dbReference>
<keyword evidence="4 7" id="KW-0833">Ubl conjugation pathway</keyword>
<dbReference type="AlphaFoldDB" id="A0A1X2HMG4"/>
<feature type="region of interest" description="Disordered" evidence="8">
    <location>
        <begin position="52"/>
        <end position="75"/>
    </location>
</feature>
<dbReference type="InterPro" id="IPR038765">
    <property type="entry name" value="Papain-like_cys_pep_sf"/>
</dbReference>
<dbReference type="InterPro" id="IPR036873">
    <property type="entry name" value="Rhodanese-like_dom_sf"/>
</dbReference>
<feature type="region of interest" description="Disordered" evidence="8">
    <location>
        <begin position="513"/>
        <end position="591"/>
    </location>
</feature>
<feature type="region of interest" description="Disordered" evidence="8">
    <location>
        <begin position="341"/>
        <end position="492"/>
    </location>
</feature>
<dbReference type="PROSITE" id="PS00972">
    <property type="entry name" value="USP_1"/>
    <property type="match status" value="1"/>
</dbReference>
<dbReference type="PANTHER" id="PTHR21646:SF95">
    <property type="entry name" value="UBIQUITIN CARBOXYL-TERMINAL HYDROLASE 4-RELATED"/>
    <property type="match status" value="1"/>
</dbReference>
<feature type="compositionally biased region" description="Basic and acidic residues" evidence="8">
    <location>
        <begin position="374"/>
        <end position="388"/>
    </location>
</feature>
<dbReference type="InParanoid" id="A0A1X2HMG4"/>
<sequence>MKGCSIMLEIIPQHQNCNDVRRDPLYIHIKKRTNDDVLNILEQVADQLERRFKNPHPVVASSANDDGDMDDAMKRYPPVEDLSLDDLPAVPTAAPRAVHATHPKMNMPEPHPVHPPHPHPSPSNNIDNNINNSNSTSSLPLPPPQPRRSPPAVPQPPPSSSPSPPVLQIKQRPPSPENPLKLPPLTNFQFPPSLTVSPKDLVKWITMRENPPSILLLDVRPRDMYQRGCIKHKWICQIEPLVLRKDVSSKKIQESLVLNPDAEQHIFSERQYFDLVVYYDQDSQHIQTANEPLKHLKNAIFENEFQKSLSKIPMMLSGGFSAWYALVGEAGTYRFIDTKTQSVSKDESKGHTEKQTQHPHQQQQPQPQKPKGHWLRDVVGKGPNDHHQAAARNSPPVHHTLYDYFNYRQPSDSPTRPSATQAGVTPPLQGVFAHSLNTQGLPNNGSMPMPTAATPALYQPSSSTTPSSSPSTPSEESIVTRYPDIRPNSTYESNKTEAIAALQRRNTFIDNPFHGFTSTSTNLYDTPPVPAKPTRPLPPPPPPRHSPGSVADLPQPPPPAPPHASSNAPPLPSKPGNLMVSHQHNGHAPVSDSSFSQLGAVMIGTTGLKNLGNTCYMNSIVQCLSGTIPLARYLISGTFKHHLNKNNPLGTGGVLVDSFATLLRIMWSESYNFISPVTFREALTRFAPQFSGTQQQDSQEFLNFLLDGIHEDVNLVHKRPPPPKDDPEEEARFEKLPDWQARSIAWERYLARNASIIVSLFQGQYRSRLTCLTCHQTSTTYNTFMSLSLPIPARGSTPPKVTLYQCLDYFVREETLDGDDAWHCPRCKKLRRASKALTLSRLPDVLLIHLKRFSYDGPFHNKLETLVQYPTRALDLSPYVPDSMFPPNIKERPSFKYDLYGVSNHYGSLTGGHYTACVRNGYRGEWHYFDDTRFSVCDETKVMSRAAYNLFYVRSTVK</sequence>
<dbReference type="Gene3D" id="3.40.250.10">
    <property type="entry name" value="Rhodanese-like domain"/>
    <property type="match status" value="1"/>
</dbReference>
<evidence type="ECO:0000313" key="11">
    <source>
        <dbReference type="Proteomes" id="UP000242180"/>
    </source>
</evidence>
<evidence type="ECO:0000256" key="8">
    <source>
        <dbReference type="SAM" id="MobiDB-lite"/>
    </source>
</evidence>
<keyword evidence="5 7" id="KW-0378">Hydrolase</keyword>
<protein>
    <recommendedName>
        <fullName evidence="7">Ubiquitin carboxyl-terminal hydrolase</fullName>
        <ecNumber evidence="7">3.4.19.12</ecNumber>
    </recommendedName>
</protein>
<evidence type="ECO:0000256" key="5">
    <source>
        <dbReference type="ARBA" id="ARBA00022801"/>
    </source>
</evidence>
<keyword evidence="3 7" id="KW-0645">Protease</keyword>
<keyword evidence="11" id="KW-1185">Reference proteome</keyword>
<organism evidence="10 11">
    <name type="scientific">Syncephalastrum racemosum</name>
    <name type="common">Filamentous fungus</name>
    <dbReference type="NCBI Taxonomy" id="13706"/>
    <lineage>
        <taxon>Eukaryota</taxon>
        <taxon>Fungi</taxon>
        <taxon>Fungi incertae sedis</taxon>
        <taxon>Mucoromycota</taxon>
        <taxon>Mucoromycotina</taxon>
        <taxon>Mucoromycetes</taxon>
        <taxon>Mucorales</taxon>
        <taxon>Syncephalastraceae</taxon>
        <taxon>Syncephalastrum</taxon>
    </lineage>
</organism>
<dbReference type="EMBL" id="MCGN01000002">
    <property type="protein sequence ID" value="ORZ00519.1"/>
    <property type="molecule type" value="Genomic_DNA"/>
</dbReference>
<dbReference type="SUPFAM" id="SSF54001">
    <property type="entry name" value="Cysteine proteinases"/>
    <property type="match status" value="1"/>
</dbReference>
<dbReference type="SUPFAM" id="SSF52821">
    <property type="entry name" value="Rhodanese/Cell cycle control phosphatase"/>
    <property type="match status" value="1"/>
</dbReference>
<evidence type="ECO:0000256" key="1">
    <source>
        <dbReference type="ARBA" id="ARBA00000707"/>
    </source>
</evidence>
<feature type="domain" description="USP" evidence="9">
    <location>
        <begin position="606"/>
        <end position="955"/>
    </location>
</feature>
<gene>
    <name evidence="10" type="ORF">BCR43DRAFT_540683</name>
</gene>
<comment type="caution">
    <text evidence="10">The sequence shown here is derived from an EMBL/GenBank/DDBJ whole genome shotgun (WGS) entry which is preliminary data.</text>
</comment>
<dbReference type="GO" id="GO:0016579">
    <property type="term" value="P:protein deubiquitination"/>
    <property type="evidence" value="ECO:0007669"/>
    <property type="project" value="InterPro"/>
</dbReference>
<feature type="compositionally biased region" description="Pro residues" evidence="8">
    <location>
        <begin position="140"/>
        <end position="165"/>
    </location>
</feature>
<dbReference type="OrthoDB" id="292964at2759"/>
<evidence type="ECO:0000259" key="9">
    <source>
        <dbReference type="PROSITE" id="PS50235"/>
    </source>
</evidence>
<feature type="compositionally biased region" description="Low complexity" evidence="8">
    <location>
        <begin position="122"/>
        <end position="139"/>
    </location>
</feature>
<proteinExistence type="inferred from homology"/>
<feature type="compositionally biased region" description="Polar residues" evidence="8">
    <location>
        <begin position="435"/>
        <end position="446"/>
    </location>
</feature>